<feature type="binding site" evidence="6">
    <location>
        <position position="155"/>
    </location>
    <ligand>
        <name>Zn(2+)</name>
        <dbReference type="ChEBI" id="CHEBI:29105"/>
        <label>1</label>
    </ligand>
</feature>
<dbReference type="PANTHER" id="PTHR43668">
    <property type="entry name" value="ALLANTOINASE"/>
    <property type="match status" value="1"/>
</dbReference>
<feature type="binding site" evidence="6">
    <location>
        <begin position="65"/>
        <end position="67"/>
    </location>
    <ligand>
        <name>substrate</name>
    </ligand>
</feature>
<feature type="binding site" evidence="6">
    <location>
        <position position="308"/>
    </location>
    <ligand>
        <name>Zn(2+)</name>
        <dbReference type="ChEBI" id="CHEBI:29105"/>
        <label>1</label>
    </ligand>
</feature>
<dbReference type="GO" id="GO:0044205">
    <property type="term" value="P:'de novo' UMP biosynthetic process"/>
    <property type="evidence" value="ECO:0007669"/>
    <property type="project" value="UniProtKB-UniRule"/>
</dbReference>
<comment type="cofactor">
    <cofactor evidence="6">
        <name>Zn(2+)</name>
        <dbReference type="ChEBI" id="CHEBI:29105"/>
    </cofactor>
    <text evidence="6">Binds 2 Zn(2+) ions per subunit.</text>
</comment>
<keyword evidence="9" id="KW-1185">Reference proteome</keyword>
<feature type="binding site" evidence="6">
    <location>
        <position position="63"/>
    </location>
    <ligand>
        <name>Zn(2+)</name>
        <dbReference type="ChEBI" id="CHEBI:29105"/>
        <label>1</label>
    </ligand>
</feature>
<dbReference type="GO" id="GO:0006145">
    <property type="term" value="P:purine nucleobase catabolic process"/>
    <property type="evidence" value="ECO:0007669"/>
    <property type="project" value="TreeGrafter"/>
</dbReference>
<accession>A0A323TDN7</accession>
<comment type="catalytic activity">
    <reaction evidence="6">
        <text>(S)-dihydroorotate + H2O = N-carbamoyl-L-aspartate + H(+)</text>
        <dbReference type="Rhea" id="RHEA:24296"/>
        <dbReference type="ChEBI" id="CHEBI:15377"/>
        <dbReference type="ChEBI" id="CHEBI:15378"/>
        <dbReference type="ChEBI" id="CHEBI:30864"/>
        <dbReference type="ChEBI" id="CHEBI:32814"/>
        <dbReference type="EC" id="3.5.2.3"/>
    </reaction>
</comment>
<proteinExistence type="inferred from homology"/>
<dbReference type="NCBIfam" id="TIGR00857">
    <property type="entry name" value="pyrC_multi"/>
    <property type="match status" value="1"/>
</dbReference>
<dbReference type="Proteomes" id="UP000248214">
    <property type="component" value="Unassembled WGS sequence"/>
</dbReference>
<feature type="binding site" evidence="6">
    <location>
        <position position="281"/>
    </location>
    <ligand>
        <name>substrate</name>
    </ligand>
</feature>
<evidence type="ECO:0000259" key="7">
    <source>
        <dbReference type="Pfam" id="PF12890"/>
    </source>
</evidence>
<feature type="domain" description="Dihydroorotase catalytic" evidence="7">
    <location>
        <begin position="53"/>
        <end position="241"/>
    </location>
</feature>
<dbReference type="InterPro" id="IPR024403">
    <property type="entry name" value="DHOase_cat"/>
</dbReference>
<dbReference type="GO" id="GO:0004151">
    <property type="term" value="F:dihydroorotase activity"/>
    <property type="evidence" value="ECO:0007669"/>
    <property type="project" value="UniProtKB-UniRule"/>
</dbReference>
<dbReference type="InterPro" id="IPR011059">
    <property type="entry name" value="Metal-dep_hydrolase_composite"/>
</dbReference>
<feature type="binding site" evidence="6">
    <location>
        <begin position="326"/>
        <end position="327"/>
    </location>
    <ligand>
        <name>substrate</name>
    </ligand>
</feature>
<sequence>MMTLYKNASMYNQDHALEVQHLLVDSVKGTVVEISSTPINEEAVDKVIDVKEQLLIPGMVDLHVHLREPGGEKKETIQTGTLAAARGGFTTIAAMPNTRPVPDRLENFEMIRQRMEEKGSVRVLPYAAITERQLGQTITDMKQLADHGAFAFTDDGVGVQEAGKMYEAMQQAAKTGKPVVAHCEDNSLLYGGAVHKGAFSEKTNIPGILSVTESVHIARDVLLAEATGAHYHVCHVSTKESVRVIRDAKRAGIHVTAEVTPHHLILSEDNIPGDDANYKMNPPLRGEDDRQALIEGLLDGTLDFIATDHAPHTLEEKQLPMVEAPFGIVGLEIAYPLLYTHLVKEGVMTEKQLIDWLTEKPAEAFRLPYGKLEKGGLADFTIIDRTKQMNVDPNTFYSKGKNTPFGGSSLQAWPTMTVYQGNIAWQENAEEEAK</sequence>
<evidence type="ECO:0000256" key="2">
    <source>
        <dbReference type="ARBA" id="ARBA00010286"/>
    </source>
</evidence>
<evidence type="ECO:0000313" key="8">
    <source>
        <dbReference type="EMBL" id="PYZ93218.1"/>
    </source>
</evidence>
<keyword evidence="3 6" id="KW-0479">Metal-binding</keyword>
<comment type="similarity">
    <text evidence="2 6">Belongs to the metallo-dependent hydrolases superfamily. DHOase family. Class I DHOase subfamily.</text>
</comment>
<dbReference type="InterPro" id="IPR032466">
    <property type="entry name" value="Metal_Hydrolase"/>
</dbReference>
<feature type="active site" evidence="6">
    <location>
        <position position="308"/>
    </location>
</feature>
<name>A0A323TDN7_9BACI</name>
<keyword evidence="4 6" id="KW-0378">Hydrolase</keyword>
<dbReference type="EC" id="3.5.2.3" evidence="6"/>
<dbReference type="AlphaFoldDB" id="A0A323TDN7"/>
<dbReference type="InterPro" id="IPR004722">
    <property type="entry name" value="DHOase"/>
</dbReference>
<keyword evidence="6" id="KW-0862">Zinc</keyword>
<dbReference type="GO" id="GO:0004038">
    <property type="term" value="F:allantoinase activity"/>
    <property type="evidence" value="ECO:0007669"/>
    <property type="project" value="TreeGrafter"/>
</dbReference>
<dbReference type="GO" id="GO:0008270">
    <property type="term" value="F:zinc ion binding"/>
    <property type="evidence" value="ECO:0007669"/>
    <property type="project" value="UniProtKB-UniRule"/>
</dbReference>
<feature type="binding site" evidence="6">
    <location>
        <position position="235"/>
    </location>
    <ligand>
        <name>Zn(2+)</name>
        <dbReference type="ChEBI" id="CHEBI:29105"/>
        <label>2</label>
    </ligand>
</feature>
<evidence type="ECO:0000256" key="4">
    <source>
        <dbReference type="ARBA" id="ARBA00022801"/>
    </source>
</evidence>
<evidence type="ECO:0000256" key="1">
    <source>
        <dbReference type="ARBA" id="ARBA00002368"/>
    </source>
</evidence>
<feature type="binding site" evidence="6">
    <location>
        <position position="65"/>
    </location>
    <ligand>
        <name>Zn(2+)</name>
        <dbReference type="ChEBI" id="CHEBI:29105"/>
        <label>1</label>
    </ligand>
</feature>
<evidence type="ECO:0000256" key="5">
    <source>
        <dbReference type="ARBA" id="ARBA00022975"/>
    </source>
</evidence>
<dbReference type="Pfam" id="PF12890">
    <property type="entry name" value="DHOase"/>
    <property type="match status" value="1"/>
</dbReference>
<dbReference type="SUPFAM" id="SSF51338">
    <property type="entry name" value="Composite domain of metallo-dependent hydrolases"/>
    <property type="match status" value="1"/>
</dbReference>
<evidence type="ECO:0000256" key="3">
    <source>
        <dbReference type="ARBA" id="ARBA00022723"/>
    </source>
</evidence>
<feature type="binding site" evidence="6">
    <location>
        <position position="155"/>
    </location>
    <ligand>
        <name>Zn(2+)</name>
        <dbReference type="ChEBI" id="CHEBI:29105"/>
        <label>2</label>
    </ligand>
</feature>
<dbReference type="PROSITE" id="PS00483">
    <property type="entry name" value="DIHYDROOROTASE_2"/>
    <property type="match status" value="1"/>
</dbReference>
<dbReference type="NCBIfam" id="NF006837">
    <property type="entry name" value="PRK09357.1-2"/>
    <property type="match status" value="1"/>
</dbReference>
<dbReference type="InterPro" id="IPR050138">
    <property type="entry name" value="DHOase/Allantoinase_Hydrolase"/>
</dbReference>
<dbReference type="Gene3D" id="2.30.40.10">
    <property type="entry name" value="Urease, subunit C, domain 1"/>
    <property type="match status" value="1"/>
</dbReference>
<evidence type="ECO:0000256" key="6">
    <source>
        <dbReference type="HAMAP-Rule" id="MF_00220"/>
    </source>
</evidence>
<dbReference type="PANTHER" id="PTHR43668:SF2">
    <property type="entry name" value="ALLANTOINASE"/>
    <property type="match status" value="1"/>
</dbReference>
<organism evidence="8 9">
    <name type="scientific">Salipaludibacillus keqinensis</name>
    <dbReference type="NCBI Taxonomy" id="2045207"/>
    <lineage>
        <taxon>Bacteria</taxon>
        <taxon>Bacillati</taxon>
        <taxon>Bacillota</taxon>
        <taxon>Bacilli</taxon>
        <taxon>Bacillales</taxon>
        <taxon>Bacillaceae</taxon>
    </lineage>
</organism>
<dbReference type="EMBL" id="PDOD01000002">
    <property type="protein sequence ID" value="PYZ93218.1"/>
    <property type="molecule type" value="Genomic_DNA"/>
</dbReference>
<protein>
    <recommendedName>
        <fullName evidence="6">Dihydroorotase</fullName>
        <shortName evidence="6">DHOase</shortName>
        <ecNumber evidence="6">3.5.2.3</ecNumber>
    </recommendedName>
</protein>
<comment type="caution">
    <text evidence="8">The sequence shown here is derived from an EMBL/GenBank/DDBJ whole genome shotgun (WGS) entry which is preliminary data.</text>
</comment>
<comment type="pathway">
    <text evidence="6">Pyrimidine metabolism; UMP biosynthesis via de novo pathway; (S)-dihydroorotate from bicarbonate: step 3/3.</text>
</comment>
<feature type="binding site" evidence="6">
    <location>
        <position position="312"/>
    </location>
    <ligand>
        <name>substrate</name>
    </ligand>
</feature>
<dbReference type="OrthoDB" id="9765462at2"/>
<comment type="function">
    <text evidence="1 6">Catalyzes the reversible cyclization of carbamoyl aspartate to dihydroorotate.</text>
</comment>
<dbReference type="RefSeq" id="WP_110609248.1">
    <property type="nucleotide sequence ID" value="NZ_PDOD01000002.1"/>
</dbReference>
<dbReference type="SUPFAM" id="SSF51556">
    <property type="entry name" value="Metallo-dependent hydrolases"/>
    <property type="match status" value="1"/>
</dbReference>
<keyword evidence="5 6" id="KW-0665">Pyrimidine biosynthesis</keyword>
<reference evidence="8 9" key="1">
    <citation type="submission" date="2017-10" db="EMBL/GenBank/DDBJ databases">
        <title>Bacillus sp. nov., a halophilic bacterium isolated from a Keqin Lake.</title>
        <authorList>
            <person name="Wang H."/>
        </authorList>
    </citation>
    <scope>NUCLEOTIDE SEQUENCE [LARGE SCALE GENOMIC DNA]</scope>
    <source>
        <strain evidence="8 9">KQ-12</strain>
    </source>
</reference>
<dbReference type="PROSITE" id="PS00482">
    <property type="entry name" value="DIHYDROOROTASE_1"/>
    <property type="match status" value="1"/>
</dbReference>
<dbReference type="GO" id="GO:0005737">
    <property type="term" value="C:cytoplasm"/>
    <property type="evidence" value="ECO:0007669"/>
    <property type="project" value="TreeGrafter"/>
</dbReference>
<gene>
    <name evidence="6" type="primary">pyrC</name>
    <name evidence="8" type="ORF">CR194_08440</name>
</gene>
<dbReference type="Gene3D" id="3.20.20.140">
    <property type="entry name" value="Metal-dependent hydrolases"/>
    <property type="match status" value="1"/>
</dbReference>
<dbReference type="HAMAP" id="MF_00220_B">
    <property type="entry name" value="PyrC_classI_B"/>
    <property type="match status" value="1"/>
</dbReference>
<dbReference type="InterPro" id="IPR002195">
    <property type="entry name" value="Dihydroorotase_CS"/>
</dbReference>
<dbReference type="CDD" id="cd01317">
    <property type="entry name" value="DHOase_IIa"/>
    <property type="match status" value="1"/>
</dbReference>
<evidence type="ECO:0000313" key="9">
    <source>
        <dbReference type="Proteomes" id="UP000248214"/>
    </source>
</evidence>
<feature type="binding site" evidence="6">
    <location>
        <position position="97"/>
    </location>
    <ligand>
        <name>substrate</name>
    </ligand>
</feature>
<dbReference type="UniPathway" id="UPA00070">
    <property type="reaction ID" value="UER00117"/>
</dbReference>
<feature type="binding site" evidence="6">
    <location>
        <position position="182"/>
    </location>
    <ligand>
        <name>Zn(2+)</name>
        <dbReference type="ChEBI" id="CHEBI:29105"/>
        <label>2</label>
    </ligand>
</feature>